<dbReference type="HAMAP" id="MF_00009">
    <property type="entry name" value="Endoribonucl_YbeY"/>
    <property type="match status" value="1"/>
</dbReference>
<evidence type="ECO:0000256" key="7">
    <source>
        <dbReference type="ARBA" id="ARBA00022833"/>
    </source>
</evidence>
<dbReference type="PANTHER" id="PTHR46986:SF1">
    <property type="entry name" value="ENDORIBONUCLEASE YBEY, CHLOROPLASTIC"/>
    <property type="match status" value="1"/>
</dbReference>
<proteinExistence type="inferred from homology"/>
<evidence type="ECO:0000313" key="9">
    <source>
        <dbReference type="EMBL" id="AOE50792.1"/>
    </source>
</evidence>
<dbReference type="InterPro" id="IPR020549">
    <property type="entry name" value="YbeY_CS"/>
</dbReference>
<feature type="binding site" evidence="8">
    <location>
        <position position="125"/>
    </location>
    <ligand>
        <name>Zn(2+)</name>
        <dbReference type="ChEBI" id="CHEBI:29105"/>
        <note>catalytic</note>
    </ligand>
</feature>
<dbReference type="EMBL" id="CP012418">
    <property type="protein sequence ID" value="AOE50792.1"/>
    <property type="molecule type" value="Genomic_DNA"/>
</dbReference>
<dbReference type="EC" id="3.1.-.-" evidence="8"/>
<dbReference type="Proteomes" id="UP000094147">
    <property type="component" value="Chromosome"/>
</dbReference>
<dbReference type="GO" id="GO:0005737">
    <property type="term" value="C:cytoplasm"/>
    <property type="evidence" value="ECO:0007669"/>
    <property type="project" value="UniProtKB-SubCell"/>
</dbReference>
<keyword evidence="4 8" id="KW-0479">Metal-binding</keyword>
<dbReference type="PROSITE" id="PS01306">
    <property type="entry name" value="UPF0054"/>
    <property type="match status" value="1"/>
</dbReference>
<evidence type="ECO:0000256" key="6">
    <source>
        <dbReference type="ARBA" id="ARBA00022801"/>
    </source>
</evidence>
<dbReference type="OrthoDB" id="9807740at2"/>
<dbReference type="RefSeq" id="WP_068993584.1">
    <property type="nucleotide sequence ID" value="NZ_CP012418.1"/>
</dbReference>
<protein>
    <recommendedName>
        <fullName evidence="8">Endoribonuclease YbeY</fullName>
        <ecNumber evidence="8">3.1.-.-</ecNumber>
    </recommendedName>
</protein>
<dbReference type="Gene3D" id="3.40.390.30">
    <property type="entry name" value="Metalloproteases ('zincins'), catalytic domain"/>
    <property type="match status" value="1"/>
</dbReference>
<dbReference type="GO" id="GO:0008270">
    <property type="term" value="F:zinc ion binding"/>
    <property type="evidence" value="ECO:0007669"/>
    <property type="project" value="UniProtKB-UniRule"/>
</dbReference>
<keyword evidence="7 8" id="KW-0862">Zinc</keyword>
<accession>A0A1B3BD98</accession>
<evidence type="ECO:0000313" key="10">
    <source>
        <dbReference type="Proteomes" id="UP000094147"/>
    </source>
</evidence>
<dbReference type="SUPFAM" id="SSF55486">
    <property type="entry name" value="Metalloproteases ('zincins'), catalytic domain"/>
    <property type="match status" value="1"/>
</dbReference>
<sequence length="163" mass="18620">MNQLEFELQFACDHEHLPTEEQFKLWLQTALEHLSITDKVALTLRVVSVDESQSLNHQFRGKDRPTNVLSFPFEMPQGLPPELMPEERLLGDLVACAEIVAKEAKEQNKPLHNHWAHMVIHGCLHLLGYDHIKDDEAEAMEALEIKILEKLGIGDPYHIDGTL</sequence>
<comment type="function">
    <text evidence="8">Single strand-specific metallo-endoribonuclease involved in late-stage 70S ribosome quality control and in maturation of the 3' terminus of the 16S rRNA.</text>
</comment>
<reference evidence="10" key="1">
    <citation type="submission" date="2015-08" db="EMBL/GenBank/DDBJ databases">
        <authorList>
            <person name="Kim K.M."/>
        </authorList>
    </citation>
    <scope>NUCLEOTIDE SEQUENCE [LARGE SCALE GENOMIC DNA]</scope>
    <source>
        <strain evidence="10">KCTC 23892</strain>
    </source>
</reference>
<evidence type="ECO:0000256" key="1">
    <source>
        <dbReference type="ARBA" id="ARBA00010875"/>
    </source>
</evidence>
<dbReference type="GO" id="GO:0006364">
    <property type="term" value="P:rRNA processing"/>
    <property type="evidence" value="ECO:0007669"/>
    <property type="project" value="UniProtKB-UniRule"/>
</dbReference>
<dbReference type="PATRIC" id="fig|1144748.3.peg.2105"/>
<dbReference type="GO" id="GO:0004222">
    <property type="term" value="F:metalloendopeptidase activity"/>
    <property type="evidence" value="ECO:0007669"/>
    <property type="project" value="InterPro"/>
</dbReference>
<keyword evidence="2 8" id="KW-0690">Ribosome biogenesis</keyword>
<keyword evidence="5 8" id="KW-0255">Endonuclease</keyword>
<name>A0A1B3BD98_9GAMM</name>
<dbReference type="GO" id="GO:0004521">
    <property type="term" value="F:RNA endonuclease activity"/>
    <property type="evidence" value="ECO:0007669"/>
    <property type="project" value="UniProtKB-UniRule"/>
</dbReference>
<evidence type="ECO:0000256" key="2">
    <source>
        <dbReference type="ARBA" id="ARBA00022517"/>
    </source>
</evidence>
<dbReference type="PANTHER" id="PTHR46986">
    <property type="entry name" value="ENDORIBONUCLEASE YBEY, CHLOROPLASTIC"/>
    <property type="match status" value="1"/>
</dbReference>
<gene>
    <name evidence="8" type="primary">ybeY</name>
    <name evidence="9" type="ORF">KS2013_2087</name>
</gene>
<keyword evidence="8" id="KW-0698">rRNA processing</keyword>
<comment type="cofactor">
    <cofactor evidence="8">
        <name>Zn(2+)</name>
        <dbReference type="ChEBI" id="CHEBI:29105"/>
    </cofactor>
    <text evidence="8">Binds 1 zinc ion.</text>
</comment>
<keyword evidence="6 8" id="KW-0378">Hydrolase</keyword>
<dbReference type="AlphaFoldDB" id="A0A1B3BD98"/>
<dbReference type="InterPro" id="IPR023091">
    <property type="entry name" value="MetalPrtase_cat_dom_sf_prd"/>
</dbReference>
<evidence type="ECO:0000256" key="5">
    <source>
        <dbReference type="ARBA" id="ARBA00022759"/>
    </source>
</evidence>
<feature type="binding site" evidence="8">
    <location>
        <position position="121"/>
    </location>
    <ligand>
        <name>Zn(2+)</name>
        <dbReference type="ChEBI" id="CHEBI:29105"/>
        <note>catalytic</note>
    </ligand>
</feature>
<dbReference type="NCBIfam" id="TIGR00043">
    <property type="entry name" value="rRNA maturation RNase YbeY"/>
    <property type="match status" value="1"/>
</dbReference>
<organism evidence="9 10">
    <name type="scientific">Kangiella sediminilitoris</name>
    <dbReference type="NCBI Taxonomy" id="1144748"/>
    <lineage>
        <taxon>Bacteria</taxon>
        <taxon>Pseudomonadati</taxon>
        <taxon>Pseudomonadota</taxon>
        <taxon>Gammaproteobacteria</taxon>
        <taxon>Kangiellales</taxon>
        <taxon>Kangiellaceae</taxon>
        <taxon>Kangiella</taxon>
    </lineage>
</organism>
<feature type="binding site" evidence="8">
    <location>
        <position position="131"/>
    </location>
    <ligand>
        <name>Zn(2+)</name>
        <dbReference type="ChEBI" id="CHEBI:29105"/>
        <note>catalytic</note>
    </ligand>
</feature>
<keyword evidence="10" id="KW-1185">Reference proteome</keyword>
<dbReference type="Pfam" id="PF02130">
    <property type="entry name" value="YbeY"/>
    <property type="match status" value="1"/>
</dbReference>
<keyword evidence="8" id="KW-0963">Cytoplasm</keyword>
<evidence type="ECO:0000256" key="8">
    <source>
        <dbReference type="HAMAP-Rule" id="MF_00009"/>
    </source>
</evidence>
<dbReference type="KEGG" id="ksd:KS2013_2087"/>
<comment type="subcellular location">
    <subcellularLocation>
        <location evidence="8">Cytoplasm</location>
    </subcellularLocation>
</comment>
<comment type="similarity">
    <text evidence="1 8">Belongs to the endoribonuclease YbeY family.</text>
</comment>
<evidence type="ECO:0000256" key="4">
    <source>
        <dbReference type="ARBA" id="ARBA00022723"/>
    </source>
</evidence>
<dbReference type="STRING" id="1144748.KS2013_2087"/>
<dbReference type="InterPro" id="IPR002036">
    <property type="entry name" value="YbeY"/>
</dbReference>
<evidence type="ECO:0000256" key="3">
    <source>
        <dbReference type="ARBA" id="ARBA00022722"/>
    </source>
</evidence>
<keyword evidence="3 8" id="KW-0540">Nuclease</keyword>